<dbReference type="PANTHER" id="PTHR15663:SF6">
    <property type="entry name" value="COMM DOMAIN-CONTAINING PROTEIN-RELATED"/>
    <property type="match status" value="1"/>
</dbReference>
<dbReference type="OMA" id="INLRVCK"/>
<dbReference type="EMBL" id="CM007368">
    <property type="protein sequence ID" value="OIW06150.1"/>
    <property type="molecule type" value="Genomic_DNA"/>
</dbReference>
<dbReference type="AlphaFoldDB" id="A0A1J7H088"/>
<organism evidence="1 2">
    <name type="scientific">Lupinus angustifolius</name>
    <name type="common">Narrow-leaved blue lupine</name>
    <dbReference type="NCBI Taxonomy" id="3871"/>
    <lineage>
        <taxon>Eukaryota</taxon>
        <taxon>Viridiplantae</taxon>
        <taxon>Streptophyta</taxon>
        <taxon>Embryophyta</taxon>
        <taxon>Tracheophyta</taxon>
        <taxon>Spermatophyta</taxon>
        <taxon>Magnoliopsida</taxon>
        <taxon>eudicotyledons</taxon>
        <taxon>Gunneridae</taxon>
        <taxon>Pentapetalae</taxon>
        <taxon>rosids</taxon>
        <taxon>fabids</taxon>
        <taxon>Fabales</taxon>
        <taxon>Fabaceae</taxon>
        <taxon>Papilionoideae</taxon>
        <taxon>50 kb inversion clade</taxon>
        <taxon>genistoids sensu lato</taxon>
        <taxon>core genistoids</taxon>
        <taxon>Genisteae</taxon>
        <taxon>Lupinus</taxon>
    </lineage>
</organism>
<dbReference type="Gramene" id="OIW06150">
    <property type="protein sequence ID" value="OIW06150"/>
    <property type="gene ID" value="TanjilG_01777"/>
</dbReference>
<name>A0A1J7H088_LUPAN</name>
<proteinExistence type="predicted"/>
<dbReference type="PANTHER" id="PTHR15663">
    <property type="entry name" value="COMM DOMAIN-CONTAINING PROTEIN 9"/>
    <property type="match status" value="1"/>
</dbReference>
<sequence length="132" mass="14710">MAPISIHRDGGPVDNTVVLNSFKSMTWVIENKSSSPFSKVAVINMKLQDYGKSPSGERNVQFRVTRVTLEPMLKSMVHISQQLAVPVNRVAVINLKLQDTKTSSGETEVKFNVSKDTLGSMLRSMNFIQEQL</sequence>
<gene>
    <name evidence="1" type="ORF">TanjilG_01777</name>
</gene>
<accession>A0A1J7H088</accession>
<evidence type="ECO:0000313" key="2">
    <source>
        <dbReference type="Proteomes" id="UP000188354"/>
    </source>
</evidence>
<dbReference type="InterPro" id="IPR037360">
    <property type="entry name" value="COMMD9"/>
</dbReference>
<keyword evidence="2" id="KW-1185">Reference proteome</keyword>
<protein>
    <submittedName>
        <fullName evidence="1">Uncharacterized protein</fullName>
    </submittedName>
</protein>
<evidence type="ECO:0000313" key="1">
    <source>
        <dbReference type="EMBL" id="OIW06150.1"/>
    </source>
</evidence>
<reference evidence="1 2" key="1">
    <citation type="journal article" date="2017" name="Plant Biotechnol. J.">
        <title>A comprehensive draft genome sequence for lupin (Lupinus angustifolius), an emerging health food: insights into plant-microbe interactions and legume evolution.</title>
        <authorList>
            <person name="Hane J.K."/>
            <person name="Ming Y."/>
            <person name="Kamphuis L.G."/>
            <person name="Nelson M.N."/>
            <person name="Garg G."/>
            <person name="Atkins C.A."/>
            <person name="Bayer P.E."/>
            <person name="Bravo A."/>
            <person name="Bringans S."/>
            <person name="Cannon S."/>
            <person name="Edwards D."/>
            <person name="Foley R."/>
            <person name="Gao L.L."/>
            <person name="Harrison M.J."/>
            <person name="Huang W."/>
            <person name="Hurgobin B."/>
            <person name="Li S."/>
            <person name="Liu C.W."/>
            <person name="McGrath A."/>
            <person name="Morahan G."/>
            <person name="Murray J."/>
            <person name="Weller J."/>
            <person name="Jian J."/>
            <person name="Singh K.B."/>
        </authorList>
    </citation>
    <scope>NUCLEOTIDE SEQUENCE [LARGE SCALE GENOMIC DNA]</scope>
    <source>
        <strain evidence="2">cv. Tanjil</strain>
        <tissue evidence="1">Whole plant</tissue>
    </source>
</reference>
<dbReference type="Proteomes" id="UP000188354">
    <property type="component" value="Chromosome LG08"/>
</dbReference>